<dbReference type="GO" id="GO:0031012">
    <property type="term" value="C:extracellular matrix"/>
    <property type="evidence" value="ECO:0007669"/>
    <property type="project" value="TreeGrafter"/>
</dbReference>
<dbReference type="RefSeq" id="XP_030762268.1">
    <property type="nucleotide sequence ID" value="XM_030906408.1"/>
</dbReference>
<dbReference type="SUPFAM" id="SSF56219">
    <property type="entry name" value="DNase I-like"/>
    <property type="match status" value="1"/>
</dbReference>
<accession>A0A6J2YEE4</accession>
<dbReference type="PANTHER" id="PTHR33395:SF22">
    <property type="entry name" value="REVERSE TRANSCRIPTASE DOMAIN-CONTAINING PROTEIN"/>
    <property type="match status" value="1"/>
</dbReference>
<dbReference type="GO" id="GO:0061343">
    <property type="term" value="P:cell adhesion involved in heart morphogenesis"/>
    <property type="evidence" value="ECO:0007669"/>
    <property type="project" value="TreeGrafter"/>
</dbReference>
<dbReference type="PANTHER" id="PTHR33395">
    <property type="entry name" value="TRANSCRIPTASE, PUTATIVE-RELATED-RELATED"/>
    <property type="match status" value="1"/>
</dbReference>
<dbReference type="AlphaFoldDB" id="A0A6J2YEE4"/>
<feature type="domain" description="Endonuclease/exonuclease/phosphatase" evidence="1">
    <location>
        <begin position="114"/>
        <end position="222"/>
    </location>
</feature>
<dbReference type="Gene3D" id="3.60.10.10">
    <property type="entry name" value="Endonuclease/exonuclease/phosphatase"/>
    <property type="match status" value="1"/>
</dbReference>
<evidence type="ECO:0000313" key="2">
    <source>
        <dbReference type="Proteomes" id="UP000504635"/>
    </source>
</evidence>
<dbReference type="GO" id="GO:0003824">
    <property type="term" value="F:catalytic activity"/>
    <property type="evidence" value="ECO:0007669"/>
    <property type="project" value="InterPro"/>
</dbReference>
<dbReference type="KEGG" id="soy:115887088"/>
<dbReference type="GO" id="GO:0007508">
    <property type="term" value="P:larval heart development"/>
    <property type="evidence" value="ECO:0007669"/>
    <property type="project" value="TreeGrafter"/>
</dbReference>
<proteinExistence type="predicted"/>
<protein>
    <submittedName>
        <fullName evidence="3">Uncharacterized protein LOC115887088</fullName>
    </submittedName>
</protein>
<dbReference type="InterPro" id="IPR036691">
    <property type="entry name" value="Endo/exonu/phosph_ase_sf"/>
</dbReference>
<dbReference type="InterPro" id="IPR005135">
    <property type="entry name" value="Endo/exonuclease/phosphatase"/>
</dbReference>
<name>A0A6J2YEE4_SITOR</name>
<keyword evidence="2" id="KW-1185">Reference proteome</keyword>
<dbReference type="Proteomes" id="UP000504635">
    <property type="component" value="Unplaced"/>
</dbReference>
<dbReference type="GeneID" id="115887088"/>
<sequence length="258" mass="29578">MNSQNKENNLKIGHINVRSLLPSFYKIKTLINDLELGILGVSESWLNNNTADADIHIQNFNFFRIDRESRGGGIGFYVRSDLNATVMDVVENKTGSFEQQWLILKINKVKIGLCVFYRPPNYNALTALHQLEDTIANVVPLTDELIIMGDININLLRYTNVTNQFDNLLDAFNCKQVVLNPTRYSREKASLIDVIILSDDRLLSGAVQHHDMHNHSDHQLIYCTLNIKISASKPKIIKYRNFKQFDINTFTQDLINLL</sequence>
<evidence type="ECO:0000313" key="3">
    <source>
        <dbReference type="RefSeq" id="XP_030762268.1"/>
    </source>
</evidence>
<evidence type="ECO:0000259" key="1">
    <source>
        <dbReference type="Pfam" id="PF14529"/>
    </source>
</evidence>
<dbReference type="Pfam" id="PF14529">
    <property type="entry name" value="Exo_endo_phos_2"/>
    <property type="match status" value="1"/>
</dbReference>
<gene>
    <name evidence="3" type="primary">LOC115887088</name>
</gene>
<dbReference type="InParanoid" id="A0A6J2YEE4"/>
<reference evidence="3" key="1">
    <citation type="submission" date="2025-08" db="UniProtKB">
        <authorList>
            <consortium name="RefSeq"/>
        </authorList>
    </citation>
    <scope>IDENTIFICATION</scope>
    <source>
        <tissue evidence="3">Gonads</tissue>
    </source>
</reference>
<dbReference type="OrthoDB" id="6781885at2759"/>
<organism evidence="2 3">
    <name type="scientific">Sitophilus oryzae</name>
    <name type="common">Rice weevil</name>
    <name type="synonym">Curculio oryzae</name>
    <dbReference type="NCBI Taxonomy" id="7048"/>
    <lineage>
        <taxon>Eukaryota</taxon>
        <taxon>Metazoa</taxon>
        <taxon>Ecdysozoa</taxon>
        <taxon>Arthropoda</taxon>
        <taxon>Hexapoda</taxon>
        <taxon>Insecta</taxon>
        <taxon>Pterygota</taxon>
        <taxon>Neoptera</taxon>
        <taxon>Endopterygota</taxon>
        <taxon>Coleoptera</taxon>
        <taxon>Polyphaga</taxon>
        <taxon>Cucujiformia</taxon>
        <taxon>Curculionidae</taxon>
        <taxon>Dryophthorinae</taxon>
        <taxon>Sitophilus</taxon>
    </lineage>
</organism>